<dbReference type="RefSeq" id="WP_187242113.1">
    <property type="nucleotide sequence ID" value="NZ_BAAAOK010000017.1"/>
</dbReference>
<keyword evidence="2" id="KW-1185">Reference proteome</keyword>
<evidence type="ECO:0000313" key="2">
    <source>
        <dbReference type="Proteomes" id="UP000805614"/>
    </source>
</evidence>
<sequence length="209" mass="21942">MVTGDDDEPAASRGSREDVRSLLVDRAIWKLLVKGLEVFAPERTVAIGSVRLAERSSMLGIPVFHSADSGFGLSLRARSARSEPQREIYVRGSDVRSIGIVITGAASAAGTRVLDAAGLMRYARRLTFESLFAAADEGSVVPAVRAARAVENAVLLDPGAGIGLCAEVDAVTGSVSCPLFVRFGDRPSGEAVHAYASGDWAAQAVRSQI</sequence>
<accession>A0ABR7LJX2</accession>
<dbReference type="EMBL" id="JABVEC010000003">
    <property type="protein sequence ID" value="MBC6465098.1"/>
    <property type="molecule type" value="Genomic_DNA"/>
</dbReference>
<name>A0ABR7LJX2_9ACTN</name>
<reference evidence="1 2" key="1">
    <citation type="submission" date="2020-06" db="EMBL/GenBank/DDBJ databases">
        <title>Actinomadura xiongansis sp. nov., isolated from soil of Baiyangdian.</title>
        <authorList>
            <person name="Zhang X."/>
        </authorList>
    </citation>
    <scope>NUCLEOTIDE SEQUENCE [LARGE SCALE GENOMIC DNA]</scope>
    <source>
        <strain evidence="1 2">HBUM206468</strain>
    </source>
</reference>
<protein>
    <submittedName>
        <fullName evidence="1">Uncharacterized protein</fullName>
    </submittedName>
</protein>
<evidence type="ECO:0000313" key="1">
    <source>
        <dbReference type="EMBL" id="MBC6465098.1"/>
    </source>
</evidence>
<organism evidence="1 2">
    <name type="scientific">Actinomadura alba</name>
    <dbReference type="NCBI Taxonomy" id="406431"/>
    <lineage>
        <taxon>Bacteria</taxon>
        <taxon>Bacillati</taxon>
        <taxon>Actinomycetota</taxon>
        <taxon>Actinomycetes</taxon>
        <taxon>Streptosporangiales</taxon>
        <taxon>Thermomonosporaceae</taxon>
        <taxon>Actinomadura</taxon>
    </lineage>
</organism>
<proteinExistence type="predicted"/>
<comment type="caution">
    <text evidence="1">The sequence shown here is derived from an EMBL/GenBank/DDBJ whole genome shotgun (WGS) entry which is preliminary data.</text>
</comment>
<dbReference type="Proteomes" id="UP000805614">
    <property type="component" value="Unassembled WGS sequence"/>
</dbReference>
<gene>
    <name evidence="1" type="ORF">HKK74_06280</name>
</gene>